<evidence type="ECO:0000259" key="4">
    <source>
        <dbReference type="PROSITE" id="PS50853"/>
    </source>
</evidence>
<dbReference type="InterPro" id="IPR013783">
    <property type="entry name" value="Ig-like_fold"/>
</dbReference>
<dbReference type="GO" id="GO:0016798">
    <property type="term" value="F:hydrolase activity, acting on glycosyl bonds"/>
    <property type="evidence" value="ECO:0007669"/>
    <property type="project" value="UniProtKB-KW"/>
</dbReference>
<evidence type="ECO:0000256" key="2">
    <source>
        <dbReference type="ARBA" id="ARBA00023326"/>
    </source>
</evidence>
<reference evidence="6" key="1">
    <citation type="submission" date="2016-10" db="EMBL/GenBank/DDBJ databases">
        <authorList>
            <person name="Varghese N."/>
            <person name="Submissions S."/>
        </authorList>
    </citation>
    <scope>NUCLEOTIDE SEQUENCE [LARGE SCALE GENOMIC DNA]</scope>
    <source>
        <strain evidence="6">DSM 44718</strain>
    </source>
</reference>
<dbReference type="Proteomes" id="UP000199632">
    <property type="component" value="Unassembled WGS sequence"/>
</dbReference>
<dbReference type="InterPro" id="IPR003961">
    <property type="entry name" value="FN3_dom"/>
</dbReference>
<sequence>MFRLVVVAAAAVGALLIPAGAAQAAPGNHKPAVPSSLSVTGVACGDKGIFIGTTAPEFSAVLGDPDFGVVSGEQVTATFALWPVGQRDQRVEWSATPLTSGGLVRSYPGPALTNGVRYRFEVRATDRAGATSRWSPECTFTVDTTTPHPPTVTSTDYPATGEAGGPGIPGRFTFAIAGGDTDVVAFGWSAPGTGPRDVPPGRAGKVTVEFTPSFYGLNIVTVQAIDRTGNRSAPTTYAMTVRNTEPRLTDLSPDAGPGEPHTFTVAPGKLGGLVSYDYRLNDEPATTIAAAADGTATFVVTPTAPGRNTISVVGHTAARTPTAEASVVVYVVYPPTTPTVTSPDFPTDGSAPPLVGQEVTLVFHPGAPGVTEYVWSTDFGATEQVATAGPDGTATVRYTPRDWPYLLVQARSRSTDGTESSTVEFGWDLTSHAPLVSSPQYPSSGTGSGPGEFTFAPAHEGVTGYEYSFDDNAVQTVEGETATITWTPPTTGWVTLRVREHVGTIVSDPTEYRFHVE</sequence>
<dbReference type="Gene3D" id="2.60.40.10">
    <property type="entry name" value="Immunoglobulins"/>
    <property type="match status" value="1"/>
</dbReference>
<evidence type="ECO:0000313" key="5">
    <source>
        <dbReference type="EMBL" id="SDZ52067.1"/>
    </source>
</evidence>
<keyword evidence="2" id="KW-0624">Polysaccharide degradation</keyword>
<keyword evidence="1" id="KW-0378">Hydrolase</keyword>
<keyword evidence="2" id="KW-0119">Carbohydrate metabolism</keyword>
<evidence type="ECO:0000256" key="1">
    <source>
        <dbReference type="ARBA" id="ARBA00023295"/>
    </source>
</evidence>
<name>A0A1H3TPW9_9ACTN</name>
<keyword evidence="1" id="KW-0326">Glycosidase</keyword>
<keyword evidence="3" id="KW-0732">Signal</keyword>
<dbReference type="SUPFAM" id="SSF49265">
    <property type="entry name" value="Fibronectin type III"/>
    <property type="match status" value="1"/>
</dbReference>
<dbReference type="STRING" id="137265.SAMN05421684_6149"/>
<dbReference type="EMBL" id="FNQB01000003">
    <property type="protein sequence ID" value="SDZ52067.1"/>
    <property type="molecule type" value="Genomic_DNA"/>
</dbReference>
<feature type="chain" id="PRO_5011604354" description="Fibronectin type-III domain-containing protein" evidence="3">
    <location>
        <begin position="25"/>
        <end position="517"/>
    </location>
</feature>
<dbReference type="PROSITE" id="PS50853">
    <property type="entry name" value="FN3"/>
    <property type="match status" value="1"/>
</dbReference>
<feature type="signal peptide" evidence="3">
    <location>
        <begin position="1"/>
        <end position="24"/>
    </location>
</feature>
<dbReference type="GO" id="GO:0000272">
    <property type="term" value="P:polysaccharide catabolic process"/>
    <property type="evidence" value="ECO:0007669"/>
    <property type="project" value="UniProtKB-KW"/>
</dbReference>
<feature type="domain" description="Fibronectin type-III" evidence="4">
    <location>
        <begin position="33"/>
        <end position="149"/>
    </location>
</feature>
<gene>
    <name evidence="5" type="ORF">SAMN05421684_6149</name>
</gene>
<evidence type="ECO:0000313" key="6">
    <source>
        <dbReference type="Proteomes" id="UP000199632"/>
    </source>
</evidence>
<organism evidence="5 6">
    <name type="scientific">Asanoa ishikariensis</name>
    <dbReference type="NCBI Taxonomy" id="137265"/>
    <lineage>
        <taxon>Bacteria</taxon>
        <taxon>Bacillati</taxon>
        <taxon>Actinomycetota</taxon>
        <taxon>Actinomycetes</taxon>
        <taxon>Micromonosporales</taxon>
        <taxon>Micromonosporaceae</taxon>
        <taxon>Asanoa</taxon>
    </lineage>
</organism>
<dbReference type="AlphaFoldDB" id="A0A1H3TPW9"/>
<accession>A0A1H3TPW9</accession>
<protein>
    <recommendedName>
        <fullName evidence="4">Fibronectin type-III domain-containing protein</fullName>
    </recommendedName>
</protein>
<evidence type="ECO:0000256" key="3">
    <source>
        <dbReference type="SAM" id="SignalP"/>
    </source>
</evidence>
<keyword evidence="6" id="KW-1185">Reference proteome</keyword>
<proteinExistence type="predicted"/>
<dbReference type="InterPro" id="IPR036116">
    <property type="entry name" value="FN3_sf"/>
</dbReference>